<evidence type="ECO:0000313" key="2">
    <source>
        <dbReference type="EnsemblPlants" id="KQK02838"/>
    </source>
</evidence>
<proteinExistence type="predicted"/>
<sequence length="119" mass="13817">MTQDIEPIARICWEAVRVDCYQHSALRIWNSSSNFLLILDCCPCHASSPLKIPVHASDKLLFLHKMLKEISSERLRTIIPFQVRYSWVLPLLLIFCVLCDSKFNQSLDLSFCKHNLLNI</sequence>
<reference evidence="2" key="3">
    <citation type="submission" date="2018-08" db="UniProtKB">
        <authorList>
            <consortium name="EnsemblPlants"/>
        </authorList>
    </citation>
    <scope>IDENTIFICATION</scope>
    <source>
        <strain evidence="2">cv. Bd21</strain>
    </source>
</reference>
<dbReference type="Gramene" id="KQK02838">
    <property type="protein sequence ID" value="KQK02838"/>
    <property type="gene ID" value="BRADI_2g04003v3"/>
</dbReference>
<dbReference type="EnsemblPlants" id="KQK02838">
    <property type="protein sequence ID" value="KQK02838"/>
    <property type="gene ID" value="BRADI_2g04003v3"/>
</dbReference>
<dbReference type="InParanoid" id="A0A0Q3MEL4"/>
<protein>
    <submittedName>
        <fullName evidence="1 2">Uncharacterized protein</fullName>
    </submittedName>
</protein>
<dbReference type="AlphaFoldDB" id="A0A0Q3MEL4"/>
<reference evidence="1 2" key="1">
    <citation type="journal article" date="2010" name="Nature">
        <title>Genome sequencing and analysis of the model grass Brachypodium distachyon.</title>
        <authorList>
            <consortium name="International Brachypodium Initiative"/>
        </authorList>
    </citation>
    <scope>NUCLEOTIDE SEQUENCE [LARGE SCALE GENOMIC DNA]</scope>
    <source>
        <strain evidence="1 2">Bd21</strain>
    </source>
</reference>
<dbReference type="Proteomes" id="UP000008810">
    <property type="component" value="Chromosome 2"/>
</dbReference>
<dbReference type="EMBL" id="CM000881">
    <property type="protein sequence ID" value="KQK02838.1"/>
    <property type="molecule type" value="Genomic_DNA"/>
</dbReference>
<evidence type="ECO:0000313" key="1">
    <source>
        <dbReference type="EMBL" id="KQK02838.1"/>
    </source>
</evidence>
<organism evidence="1">
    <name type="scientific">Brachypodium distachyon</name>
    <name type="common">Purple false brome</name>
    <name type="synonym">Trachynia distachya</name>
    <dbReference type="NCBI Taxonomy" id="15368"/>
    <lineage>
        <taxon>Eukaryota</taxon>
        <taxon>Viridiplantae</taxon>
        <taxon>Streptophyta</taxon>
        <taxon>Embryophyta</taxon>
        <taxon>Tracheophyta</taxon>
        <taxon>Spermatophyta</taxon>
        <taxon>Magnoliopsida</taxon>
        <taxon>Liliopsida</taxon>
        <taxon>Poales</taxon>
        <taxon>Poaceae</taxon>
        <taxon>BOP clade</taxon>
        <taxon>Pooideae</taxon>
        <taxon>Stipodae</taxon>
        <taxon>Brachypodieae</taxon>
        <taxon>Brachypodium</taxon>
    </lineage>
</organism>
<keyword evidence="3" id="KW-1185">Reference proteome</keyword>
<accession>A0A0Q3MEL4</accession>
<reference evidence="1" key="2">
    <citation type="submission" date="2017-06" db="EMBL/GenBank/DDBJ databases">
        <title>WGS assembly of Brachypodium distachyon.</title>
        <authorList>
            <consortium name="The International Brachypodium Initiative"/>
            <person name="Lucas S."/>
            <person name="Harmon-Smith M."/>
            <person name="Lail K."/>
            <person name="Tice H."/>
            <person name="Grimwood J."/>
            <person name="Bruce D."/>
            <person name="Barry K."/>
            <person name="Shu S."/>
            <person name="Lindquist E."/>
            <person name="Wang M."/>
            <person name="Pitluck S."/>
            <person name="Vogel J.P."/>
            <person name="Garvin D.F."/>
            <person name="Mockler T.C."/>
            <person name="Schmutz J."/>
            <person name="Rokhsar D."/>
            <person name="Bevan M.W."/>
        </authorList>
    </citation>
    <scope>NUCLEOTIDE SEQUENCE</scope>
    <source>
        <strain evidence="1">Bd21</strain>
    </source>
</reference>
<evidence type="ECO:0000313" key="3">
    <source>
        <dbReference type="Proteomes" id="UP000008810"/>
    </source>
</evidence>
<name>A0A0Q3MEL4_BRADI</name>
<gene>
    <name evidence="1" type="ORF">BRADI_2g04003v3</name>
</gene>